<dbReference type="Gene3D" id="2.60.120.650">
    <property type="entry name" value="Cupin"/>
    <property type="match status" value="1"/>
</dbReference>
<feature type="region of interest" description="Disordered" evidence="1">
    <location>
        <begin position="84"/>
        <end position="135"/>
    </location>
</feature>
<dbReference type="SUPFAM" id="SSF51197">
    <property type="entry name" value="Clavaminate synthase-like"/>
    <property type="match status" value="1"/>
</dbReference>
<keyword evidence="4" id="KW-1185">Reference proteome</keyword>
<reference evidence="3 4" key="1">
    <citation type="submission" date="2018-10" db="EMBL/GenBank/DDBJ databases">
        <title>Isolation from soil.</title>
        <authorList>
            <person name="Hu J."/>
        </authorList>
    </citation>
    <scope>NUCLEOTIDE SEQUENCE [LARGE SCALE GENOMIC DNA]</scope>
    <source>
        <strain evidence="3 4">NEAU-Ht49</strain>
    </source>
</reference>
<accession>A0A3M2LPL7</accession>
<dbReference type="EMBL" id="RFFG01000067">
    <property type="protein sequence ID" value="RMI39434.1"/>
    <property type="molecule type" value="Genomic_DNA"/>
</dbReference>
<dbReference type="PROSITE" id="PS51184">
    <property type="entry name" value="JMJC"/>
    <property type="match status" value="1"/>
</dbReference>
<protein>
    <recommendedName>
        <fullName evidence="2">JmjC domain-containing protein</fullName>
    </recommendedName>
</protein>
<comment type="caution">
    <text evidence="3">The sequence shown here is derived from an EMBL/GenBank/DDBJ whole genome shotgun (WGS) entry which is preliminary data.</text>
</comment>
<dbReference type="OrthoDB" id="9764016at2"/>
<name>A0A3M2LPL7_9ACTN</name>
<gene>
    <name evidence="3" type="ORF">EBO15_29630</name>
</gene>
<evidence type="ECO:0000313" key="4">
    <source>
        <dbReference type="Proteomes" id="UP000282674"/>
    </source>
</evidence>
<feature type="region of interest" description="Disordered" evidence="1">
    <location>
        <begin position="1"/>
        <end position="24"/>
    </location>
</feature>
<organism evidence="3 4">
    <name type="scientific">Actinomadura harenae</name>
    <dbReference type="NCBI Taxonomy" id="2483351"/>
    <lineage>
        <taxon>Bacteria</taxon>
        <taxon>Bacillati</taxon>
        <taxon>Actinomycetota</taxon>
        <taxon>Actinomycetes</taxon>
        <taxon>Streptosporangiales</taxon>
        <taxon>Thermomonosporaceae</taxon>
        <taxon>Actinomadura</taxon>
    </lineage>
</organism>
<evidence type="ECO:0000259" key="2">
    <source>
        <dbReference type="PROSITE" id="PS51184"/>
    </source>
</evidence>
<feature type="domain" description="JmjC" evidence="2">
    <location>
        <begin position="1"/>
        <end position="78"/>
    </location>
</feature>
<sequence length="135" mass="14462">MAHLWSAPPRAAETSPSKTKLPTEPTAVVPVEAGDVLHAPRCWWHAATSAGEPSLHPTGGLAGRTGVDLLTWLVDELHPEQAIRQALPGSGGQDHRASWRDQGAKLVQGRQSPGKKEAHKLRRPGRPCGVDRGSR</sequence>
<evidence type="ECO:0000256" key="1">
    <source>
        <dbReference type="SAM" id="MobiDB-lite"/>
    </source>
</evidence>
<dbReference type="AlphaFoldDB" id="A0A3M2LPL7"/>
<dbReference type="InterPro" id="IPR003347">
    <property type="entry name" value="JmjC_dom"/>
</dbReference>
<evidence type="ECO:0000313" key="3">
    <source>
        <dbReference type="EMBL" id="RMI39434.1"/>
    </source>
</evidence>
<proteinExistence type="predicted"/>
<feature type="compositionally biased region" description="Basic and acidic residues" evidence="1">
    <location>
        <begin position="93"/>
        <end position="103"/>
    </location>
</feature>
<dbReference type="Proteomes" id="UP000282674">
    <property type="component" value="Unassembled WGS sequence"/>
</dbReference>